<dbReference type="SMART" id="SM00235">
    <property type="entry name" value="ZnMc"/>
    <property type="match status" value="1"/>
</dbReference>
<comment type="caution">
    <text evidence="3">The sequence shown here is derived from an EMBL/GenBank/DDBJ whole genome shotgun (WGS) entry which is preliminary data.</text>
</comment>
<evidence type="ECO:0000313" key="4">
    <source>
        <dbReference type="Proteomes" id="UP000730481"/>
    </source>
</evidence>
<dbReference type="InterPro" id="IPR006026">
    <property type="entry name" value="Peptidase_Metallo"/>
</dbReference>
<dbReference type="GO" id="GO:0006508">
    <property type="term" value="P:proteolysis"/>
    <property type="evidence" value="ECO:0007669"/>
    <property type="project" value="InterPro"/>
</dbReference>
<proteinExistence type="predicted"/>
<sequence length="451" mass="50958">MPRGSTTKSGSESPEAKSVFASDMPQNGPRTSSSVNGASWQQRACKDVVPWKLENKSVSGGMMAKLGLGYAIGPDKVPIVFTNEQNLWNGTPQILSYFFMGGTELQQEKVTRAIEEWTWYGSVVFMEASSPRESNVRITFDPNDGSWSYIGRQCDSIPETEATMNLAWLDRFSPMTANERAVILHEFGHALGLLHEHQSPAHGNKAVQNVDAALELYKRTQGWTKEQIFDQVIYVYNKSDVSNYSQVDVQSIMHYPQPKELTGLDMDIPYNEKLTDLDKAYMILQYPRKTMHPKAAAEGWSIERALQVIGAPPDITHKVLTYIRADRDDFGDISPVNIREVIKKWTPRMTAYKDIFAYELDGSLSRFDKPVVVNEAEFTLTDALYPSSPIVGVPNGQTLSRNYSKALDSLIPTFESTAVRKQRERMRQWLLKETKKAMLPTLSIHAWPYLV</sequence>
<dbReference type="GO" id="GO:0008270">
    <property type="term" value="F:zinc ion binding"/>
    <property type="evidence" value="ECO:0007669"/>
    <property type="project" value="InterPro"/>
</dbReference>
<evidence type="ECO:0000256" key="1">
    <source>
        <dbReference type="SAM" id="MobiDB-lite"/>
    </source>
</evidence>
<protein>
    <recommendedName>
        <fullName evidence="2">Peptidase metallopeptidase domain-containing protein</fullName>
    </recommendedName>
</protein>
<dbReference type="Proteomes" id="UP000730481">
    <property type="component" value="Unassembled WGS sequence"/>
</dbReference>
<dbReference type="Pfam" id="PF01400">
    <property type="entry name" value="Astacin"/>
    <property type="match status" value="1"/>
</dbReference>
<organism evidence="3 4">
    <name type="scientific">Fusarium beomiforme</name>
    <dbReference type="NCBI Taxonomy" id="44412"/>
    <lineage>
        <taxon>Eukaryota</taxon>
        <taxon>Fungi</taxon>
        <taxon>Dikarya</taxon>
        <taxon>Ascomycota</taxon>
        <taxon>Pezizomycotina</taxon>
        <taxon>Sordariomycetes</taxon>
        <taxon>Hypocreomycetidae</taxon>
        <taxon>Hypocreales</taxon>
        <taxon>Nectriaceae</taxon>
        <taxon>Fusarium</taxon>
        <taxon>Fusarium burgessii species complex</taxon>
    </lineage>
</organism>
<dbReference type="PANTHER" id="PTHR10127:SF850">
    <property type="entry name" value="METALLOENDOPEPTIDASE"/>
    <property type="match status" value="1"/>
</dbReference>
<dbReference type="OrthoDB" id="291007at2759"/>
<dbReference type="SUPFAM" id="SSF55486">
    <property type="entry name" value="Metalloproteases ('zincins'), catalytic domain"/>
    <property type="match status" value="1"/>
</dbReference>
<gene>
    <name evidence="3" type="ORF">FBEOM_4280</name>
</gene>
<feature type="region of interest" description="Disordered" evidence="1">
    <location>
        <begin position="1"/>
        <end position="39"/>
    </location>
</feature>
<reference evidence="3" key="1">
    <citation type="journal article" date="2017" name="Mycologia">
        <title>Fusarium algeriense, sp. nov., a novel toxigenic crown rot pathogen of durum wheat from Algeria is nested in the Fusarium burgessii species complex.</title>
        <authorList>
            <person name="Laraba I."/>
            <person name="Keddad A."/>
            <person name="Boureghda H."/>
            <person name="Abdallah N."/>
            <person name="Vaughan M.M."/>
            <person name="Proctor R.H."/>
            <person name="Busman M."/>
            <person name="O'Donnell K."/>
        </authorList>
    </citation>
    <scope>NUCLEOTIDE SEQUENCE</scope>
    <source>
        <strain evidence="3">NRRL 25174</strain>
    </source>
</reference>
<dbReference type="GO" id="GO:0004222">
    <property type="term" value="F:metalloendopeptidase activity"/>
    <property type="evidence" value="ECO:0007669"/>
    <property type="project" value="InterPro"/>
</dbReference>
<dbReference type="PANTHER" id="PTHR10127">
    <property type="entry name" value="DISCOIDIN, CUB, EGF, LAMININ , AND ZINC METALLOPROTEASE DOMAIN CONTAINING"/>
    <property type="match status" value="1"/>
</dbReference>
<name>A0A9P5AND1_9HYPO</name>
<evidence type="ECO:0000259" key="2">
    <source>
        <dbReference type="SMART" id="SM00235"/>
    </source>
</evidence>
<reference evidence="3" key="2">
    <citation type="submission" date="2020-02" db="EMBL/GenBank/DDBJ databases">
        <title>Identification and distribution of gene clusters putatively required for synthesis of sphingolipid metabolism inhibitors in phylogenetically diverse species of the filamentous fungus Fusarium.</title>
        <authorList>
            <person name="Kim H.-S."/>
            <person name="Busman M."/>
            <person name="Brown D.W."/>
            <person name="Divon H."/>
            <person name="Uhlig S."/>
            <person name="Proctor R.H."/>
        </authorList>
    </citation>
    <scope>NUCLEOTIDE SEQUENCE</scope>
    <source>
        <strain evidence="3">NRRL 25174</strain>
    </source>
</reference>
<dbReference type="InterPro" id="IPR024079">
    <property type="entry name" value="MetalloPept_cat_dom_sf"/>
</dbReference>
<dbReference type="InterPro" id="IPR001506">
    <property type="entry name" value="Peptidase_M12A"/>
</dbReference>
<dbReference type="EMBL" id="PVQB02000177">
    <property type="protein sequence ID" value="KAF4341769.1"/>
    <property type="molecule type" value="Genomic_DNA"/>
</dbReference>
<evidence type="ECO:0000313" key="3">
    <source>
        <dbReference type="EMBL" id="KAF4341769.1"/>
    </source>
</evidence>
<feature type="domain" description="Peptidase metallopeptidase" evidence="2">
    <location>
        <begin position="84"/>
        <end position="238"/>
    </location>
</feature>
<dbReference type="Gene3D" id="3.40.390.10">
    <property type="entry name" value="Collagenase (Catalytic Domain)"/>
    <property type="match status" value="1"/>
</dbReference>
<accession>A0A9P5AND1</accession>
<keyword evidence="4" id="KW-1185">Reference proteome</keyword>
<feature type="compositionally biased region" description="Polar residues" evidence="1">
    <location>
        <begin position="1"/>
        <end position="12"/>
    </location>
</feature>
<dbReference type="AlphaFoldDB" id="A0A9P5AND1"/>
<feature type="compositionally biased region" description="Polar residues" evidence="1">
    <location>
        <begin position="24"/>
        <end position="39"/>
    </location>
</feature>